<dbReference type="GO" id="GO:0042910">
    <property type="term" value="F:xenobiotic transmembrane transporter activity"/>
    <property type="evidence" value="ECO:0007669"/>
    <property type="project" value="InterPro"/>
</dbReference>
<comment type="caution">
    <text evidence="3">The sequence shown here is derived from an EMBL/GenBank/DDBJ whole genome shotgun (WGS) entry which is preliminary data.</text>
</comment>
<feature type="transmembrane region" description="Helical" evidence="2">
    <location>
        <begin position="278"/>
        <end position="299"/>
    </location>
</feature>
<dbReference type="AlphaFoldDB" id="A0A087MKU7"/>
<keyword evidence="1" id="KW-0813">Transport</keyword>
<feature type="transmembrane region" description="Helical" evidence="2">
    <location>
        <begin position="416"/>
        <end position="436"/>
    </location>
</feature>
<evidence type="ECO:0000313" key="4">
    <source>
        <dbReference type="Proteomes" id="UP000029085"/>
    </source>
</evidence>
<feature type="transmembrane region" description="Helical" evidence="2">
    <location>
        <begin position="50"/>
        <end position="73"/>
    </location>
</feature>
<dbReference type="GO" id="GO:0015297">
    <property type="term" value="F:antiporter activity"/>
    <property type="evidence" value="ECO:0007669"/>
    <property type="project" value="InterPro"/>
</dbReference>
<feature type="transmembrane region" description="Helical" evidence="2">
    <location>
        <begin position="388"/>
        <end position="410"/>
    </location>
</feature>
<dbReference type="Proteomes" id="UP000029085">
    <property type="component" value="Unassembled WGS sequence"/>
</dbReference>
<dbReference type="EMBL" id="AVCJ01000002">
    <property type="protein sequence ID" value="KFL37500.1"/>
    <property type="molecule type" value="Genomic_DNA"/>
</dbReference>
<keyword evidence="4" id="KW-1185">Reference proteome</keyword>
<dbReference type="GO" id="GO:0005886">
    <property type="term" value="C:plasma membrane"/>
    <property type="evidence" value="ECO:0007669"/>
    <property type="project" value="TreeGrafter"/>
</dbReference>
<dbReference type="PANTHER" id="PTHR43298:SF2">
    <property type="entry name" value="FMN_FAD EXPORTER YEEO-RELATED"/>
    <property type="match status" value="1"/>
</dbReference>
<feature type="transmembrane region" description="Helical" evidence="2">
    <location>
        <begin position="160"/>
        <end position="182"/>
    </location>
</feature>
<proteinExistence type="predicted"/>
<gene>
    <name evidence="3" type="ORF">N788_08935</name>
</gene>
<dbReference type="NCBIfam" id="TIGR00797">
    <property type="entry name" value="matE"/>
    <property type="match status" value="1"/>
</dbReference>
<protein>
    <recommendedName>
        <fullName evidence="5">Multidrug transporter MatE</fullName>
    </recommendedName>
</protein>
<feature type="transmembrane region" description="Helical" evidence="2">
    <location>
        <begin position="239"/>
        <end position="266"/>
    </location>
</feature>
<feature type="transmembrane region" description="Helical" evidence="2">
    <location>
        <begin position="350"/>
        <end position="368"/>
    </location>
</feature>
<evidence type="ECO:0000313" key="3">
    <source>
        <dbReference type="EMBL" id="KFL37500.1"/>
    </source>
</evidence>
<evidence type="ECO:0000256" key="2">
    <source>
        <dbReference type="SAM" id="Phobius"/>
    </source>
</evidence>
<dbReference type="PANTHER" id="PTHR43298">
    <property type="entry name" value="MULTIDRUG RESISTANCE PROTEIN NORM-RELATED"/>
    <property type="match status" value="1"/>
</dbReference>
<name>A0A087MKU7_9GAMM</name>
<keyword evidence="2" id="KW-0472">Membrane</keyword>
<reference evidence="4" key="1">
    <citation type="submission" date="2013-08" db="EMBL/GenBank/DDBJ databases">
        <title>Genome sequencing of Arenimonas donghaensis.</title>
        <authorList>
            <person name="Chen F."/>
            <person name="Wang G."/>
        </authorList>
    </citation>
    <scope>NUCLEOTIDE SEQUENCE [LARGE SCALE GENOMIC DNA]</scope>
    <source>
        <strain evidence="4">HO3-R19</strain>
    </source>
</reference>
<accession>A0A087MKU7</accession>
<feature type="transmembrane region" description="Helical" evidence="2">
    <location>
        <begin position="194"/>
        <end position="218"/>
    </location>
</feature>
<dbReference type="CDD" id="cd13131">
    <property type="entry name" value="MATE_NorM_like"/>
    <property type="match status" value="1"/>
</dbReference>
<dbReference type="OrthoDB" id="9780160at2"/>
<evidence type="ECO:0008006" key="5">
    <source>
        <dbReference type="Google" id="ProtNLM"/>
    </source>
</evidence>
<evidence type="ECO:0000256" key="1">
    <source>
        <dbReference type="ARBA" id="ARBA00022448"/>
    </source>
</evidence>
<feature type="transmembrane region" description="Helical" evidence="2">
    <location>
        <begin position="320"/>
        <end position="344"/>
    </location>
</feature>
<dbReference type="InterPro" id="IPR002528">
    <property type="entry name" value="MATE_fam"/>
</dbReference>
<keyword evidence="2" id="KW-1133">Transmembrane helix</keyword>
<feature type="transmembrane region" description="Helical" evidence="2">
    <location>
        <begin position="94"/>
        <end position="113"/>
    </location>
</feature>
<sequence length="452" mass="46921">MSRSESRLARLLREMRVSFVLALPLVLSQVSSMAMNIVDTVLAGRHGPVTLAAVGVGSAVWSVVILVSIGVLMAVPPTVSQLNGAGRRADIGPVFRQALWLALGLGLALIFVVRGGAVALEPLGITAEARPEAVAFLRAISWGAPGLALFFCLRNLSEGVAWTLPSMVFGLLGLTLLAPLGWGLMFGADLGAAGLGYAVAIVLWCQAAAMAVYLWGAPRFADLGLFSRFDAPSWPPIRALLKLGLPMGVSVFMEGSLFVATALLVGTLGTTQMAAHQIAILMASLCFMVPLGVAMATTVRVGHAVGAGDLSGVRWSAAAGFSLAMIAQTLSAIVLVAGAAWLASLFTTDPAVIALASLLMAYAAVFQYPDGLQALSAGSLRGLKDVRVPMVITVLAYWGFGLPLGAWLGLSQGQGAPGLWTGLILGLSVAASLLGWRFWRLARRPLPAVSVT</sequence>
<dbReference type="RefSeq" id="WP_034220753.1">
    <property type="nucleotide sequence ID" value="NZ_AVCJ01000002.1"/>
</dbReference>
<dbReference type="STRING" id="1121014.N788_08935"/>
<dbReference type="Pfam" id="PF01554">
    <property type="entry name" value="MatE"/>
    <property type="match status" value="2"/>
</dbReference>
<keyword evidence="2" id="KW-0812">Transmembrane</keyword>
<organism evidence="3 4">
    <name type="scientific">Arenimonas donghaensis DSM 18148 = HO3-R19</name>
    <dbReference type="NCBI Taxonomy" id="1121014"/>
    <lineage>
        <taxon>Bacteria</taxon>
        <taxon>Pseudomonadati</taxon>
        <taxon>Pseudomonadota</taxon>
        <taxon>Gammaproteobacteria</taxon>
        <taxon>Lysobacterales</taxon>
        <taxon>Lysobacteraceae</taxon>
        <taxon>Arenimonas</taxon>
    </lineage>
</organism>
<dbReference type="PATRIC" id="fig|1121014.3.peg.547"/>
<dbReference type="InterPro" id="IPR050222">
    <property type="entry name" value="MATE_MdtK"/>
</dbReference>
<reference evidence="3 4" key="2">
    <citation type="journal article" date="2015" name="Stand. Genomic Sci.">
        <title>High quality draft genomic sequence of Arenimonas donghaensis DSM 18148(T).</title>
        <authorList>
            <person name="Chen F."/>
            <person name="Wang H."/>
            <person name="Cao Y."/>
            <person name="Li X."/>
            <person name="Wang G."/>
        </authorList>
    </citation>
    <scope>NUCLEOTIDE SEQUENCE [LARGE SCALE GENOMIC DNA]</scope>
    <source>
        <strain evidence="3 4">HO3-R19</strain>
    </source>
</reference>